<dbReference type="AlphaFoldDB" id="A0A4S2B041"/>
<accession>A0A4S2B041</accession>
<dbReference type="EMBL" id="SRZA01000008">
    <property type="protein sequence ID" value="TGY07105.1"/>
    <property type="molecule type" value="Genomic_DNA"/>
</dbReference>
<reference evidence="1 2" key="1">
    <citation type="submission" date="2019-04" db="EMBL/GenBank/DDBJ databases">
        <title>Microbes associate with the intestines of laboratory mice.</title>
        <authorList>
            <person name="Navarre W."/>
            <person name="Wong E."/>
            <person name="Huang K."/>
            <person name="Tropini C."/>
            <person name="Ng K."/>
            <person name="Yu B."/>
        </authorList>
    </citation>
    <scope>NUCLEOTIDE SEQUENCE [LARGE SCALE GENOMIC DNA]</scope>
    <source>
        <strain evidence="1 2">NM70_E10</strain>
    </source>
</reference>
<name>A0A4S2B041_9BACE</name>
<protein>
    <submittedName>
        <fullName evidence="1">Uncharacterized protein</fullName>
    </submittedName>
</protein>
<evidence type="ECO:0000313" key="1">
    <source>
        <dbReference type="EMBL" id="TGY07105.1"/>
    </source>
</evidence>
<evidence type="ECO:0000313" key="2">
    <source>
        <dbReference type="Proteomes" id="UP000305751"/>
    </source>
</evidence>
<comment type="caution">
    <text evidence="1">The sequence shown here is derived from an EMBL/GenBank/DDBJ whole genome shotgun (WGS) entry which is preliminary data.</text>
</comment>
<gene>
    <name evidence="1" type="ORF">E5356_05095</name>
</gene>
<dbReference type="RefSeq" id="WP_136013775.1">
    <property type="nucleotide sequence ID" value="NZ_SRZA01000008.1"/>
</dbReference>
<proteinExistence type="predicted"/>
<organism evidence="1 2">
    <name type="scientific">Bacteroides acidifaciens</name>
    <dbReference type="NCBI Taxonomy" id="85831"/>
    <lineage>
        <taxon>Bacteria</taxon>
        <taxon>Pseudomonadati</taxon>
        <taxon>Bacteroidota</taxon>
        <taxon>Bacteroidia</taxon>
        <taxon>Bacteroidales</taxon>
        <taxon>Bacteroidaceae</taxon>
        <taxon>Bacteroides</taxon>
    </lineage>
</organism>
<keyword evidence="2" id="KW-1185">Reference proteome</keyword>
<dbReference type="Proteomes" id="UP000305751">
    <property type="component" value="Unassembled WGS sequence"/>
</dbReference>
<sequence>MKKIISSLFAALVLCASCSKDENNIVPADGQYIADAGDLVVVMVLENGNCTYFAPFVDGEVFGSWTTVSTSGDYPKYTYKVSGLNVASTFAGPTAFSAVLDGVLVKGQDGVNMESAQLAFGGSVVQFKLDSRVLDKNGDGILDEKQPDIR</sequence>